<evidence type="ECO:0000313" key="1">
    <source>
        <dbReference type="EMBL" id="KAF0694435.1"/>
    </source>
</evidence>
<dbReference type="EMBL" id="VJMH01005570">
    <property type="protein sequence ID" value="KAF0694435.1"/>
    <property type="molecule type" value="Genomic_DNA"/>
</dbReference>
<dbReference type="InterPro" id="IPR019410">
    <property type="entry name" value="Methyltransf_16"/>
</dbReference>
<name>A0A485L1C1_9STRA</name>
<reference evidence="1" key="2">
    <citation type="submission" date="2019-06" db="EMBL/GenBank/DDBJ databases">
        <title>Genomics analysis of Aphanomyces spp. identifies a new class of oomycete effector associated with host adaptation.</title>
        <authorList>
            <person name="Gaulin E."/>
        </authorList>
    </citation>
    <scope>NUCLEOTIDE SEQUENCE</scope>
    <source>
        <strain evidence="1">CBS 578.67</strain>
    </source>
</reference>
<organism evidence="2 3">
    <name type="scientific">Aphanomyces stellatus</name>
    <dbReference type="NCBI Taxonomy" id="120398"/>
    <lineage>
        <taxon>Eukaryota</taxon>
        <taxon>Sar</taxon>
        <taxon>Stramenopiles</taxon>
        <taxon>Oomycota</taxon>
        <taxon>Saprolegniomycetes</taxon>
        <taxon>Saprolegniales</taxon>
        <taxon>Verrucalvaceae</taxon>
        <taxon>Aphanomyces</taxon>
    </lineage>
</organism>
<proteinExistence type="predicted"/>
<protein>
    <submittedName>
        <fullName evidence="2">Aste57867_14690 protein</fullName>
    </submittedName>
</protein>
<dbReference type="Gene3D" id="3.40.50.150">
    <property type="entry name" value="Vaccinia Virus protein VP39"/>
    <property type="match status" value="1"/>
</dbReference>
<reference evidence="2 3" key="1">
    <citation type="submission" date="2019-03" db="EMBL/GenBank/DDBJ databases">
        <authorList>
            <person name="Gaulin E."/>
            <person name="Dumas B."/>
        </authorList>
    </citation>
    <scope>NUCLEOTIDE SEQUENCE [LARGE SCALE GENOMIC DNA]</scope>
    <source>
        <strain evidence="2">CBS 568.67</strain>
    </source>
</reference>
<accession>A0A485L1C1</accession>
<evidence type="ECO:0000313" key="3">
    <source>
        <dbReference type="Proteomes" id="UP000332933"/>
    </source>
</evidence>
<dbReference type="OrthoDB" id="407325at2759"/>
<sequence>MDVVVSEENAERKCEWRVTVDGIILTQNFFGGAENATGGALWDSSLVLWQILEDREDLDFRGKRVLELGSGVGFLAMKLAKGGAHVVATDGDNDAMYLLKDNLKRNNIADGIAAATLPWGSPEAYARFRTVHSEPFEYIVGADLIYNSDFHGELLHTLRDVCSESTVVLLSYRIRDEDKEEEFVERLQPHFNVITMWQVDSTGIVFLELTRRNAN</sequence>
<dbReference type="SUPFAM" id="SSF53335">
    <property type="entry name" value="S-adenosyl-L-methionine-dependent methyltransferases"/>
    <property type="match status" value="1"/>
</dbReference>
<dbReference type="Pfam" id="PF10294">
    <property type="entry name" value="Methyltransf_16"/>
    <property type="match status" value="1"/>
</dbReference>
<dbReference type="InterPro" id="IPR029063">
    <property type="entry name" value="SAM-dependent_MTases_sf"/>
</dbReference>
<dbReference type="EMBL" id="CAADRA010005591">
    <property type="protein sequence ID" value="VFT91508.1"/>
    <property type="molecule type" value="Genomic_DNA"/>
</dbReference>
<evidence type="ECO:0000313" key="2">
    <source>
        <dbReference type="EMBL" id="VFT91508.1"/>
    </source>
</evidence>
<dbReference type="PANTHER" id="PTHR14614">
    <property type="entry name" value="HEPATOCELLULAR CARCINOMA-ASSOCIATED ANTIGEN"/>
    <property type="match status" value="1"/>
</dbReference>
<dbReference type="PANTHER" id="PTHR14614:SF109">
    <property type="entry name" value="RIBOSOMAL LYSINE N-METHYLTRANSFERASE 5"/>
    <property type="match status" value="1"/>
</dbReference>
<keyword evidence="3" id="KW-1185">Reference proteome</keyword>
<gene>
    <name evidence="2" type="primary">Aste57867_14690</name>
    <name evidence="1" type="ORF">As57867_014635</name>
    <name evidence="2" type="ORF">ASTE57867_14690</name>
</gene>
<dbReference type="Proteomes" id="UP000332933">
    <property type="component" value="Unassembled WGS sequence"/>
</dbReference>
<dbReference type="AlphaFoldDB" id="A0A485L1C1"/>